<keyword evidence="2" id="KW-1185">Reference proteome</keyword>
<protein>
    <submittedName>
        <fullName evidence="1">Uncharacterized protein</fullName>
    </submittedName>
</protein>
<proteinExistence type="predicted"/>
<gene>
    <name evidence="1" type="ORF">T05_12683</name>
</gene>
<accession>A0A0V0T0V7</accession>
<evidence type="ECO:0000313" key="1">
    <source>
        <dbReference type="EMBL" id="KRX32622.1"/>
    </source>
</evidence>
<dbReference type="AlphaFoldDB" id="A0A0V0T0V7"/>
<name>A0A0V0T0V7_9BILA</name>
<evidence type="ECO:0000313" key="2">
    <source>
        <dbReference type="Proteomes" id="UP000055048"/>
    </source>
</evidence>
<reference evidence="1 2" key="1">
    <citation type="submission" date="2015-01" db="EMBL/GenBank/DDBJ databases">
        <title>Evolution of Trichinella species and genotypes.</title>
        <authorList>
            <person name="Korhonen P.K."/>
            <person name="Edoardo P."/>
            <person name="Giuseppe L.R."/>
            <person name="Gasser R.B."/>
        </authorList>
    </citation>
    <scope>NUCLEOTIDE SEQUENCE [LARGE SCALE GENOMIC DNA]</scope>
    <source>
        <strain evidence="1">ISS417</strain>
    </source>
</reference>
<sequence>MRNGNYSVHLRNYSVFCQFEHLEFLEKKTGLVHENRFQY</sequence>
<comment type="caution">
    <text evidence="1">The sequence shown here is derived from an EMBL/GenBank/DDBJ whole genome shotgun (WGS) entry which is preliminary data.</text>
</comment>
<dbReference type="EMBL" id="JYDJ01001120">
    <property type="protein sequence ID" value="KRX32622.1"/>
    <property type="molecule type" value="Genomic_DNA"/>
</dbReference>
<dbReference type="Proteomes" id="UP000055048">
    <property type="component" value="Unassembled WGS sequence"/>
</dbReference>
<organism evidence="1 2">
    <name type="scientific">Trichinella murrelli</name>
    <dbReference type="NCBI Taxonomy" id="144512"/>
    <lineage>
        <taxon>Eukaryota</taxon>
        <taxon>Metazoa</taxon>
        <taxon>Ecdysozoa</taxon>
        <taxon>Nematoda</taxon>
        <taxon>Enoplea</taxon>
        <taxon>Dorylaimia</taxon>
        <taxon>Trichinellida</taxon>
        <taxon>Trichinellidae</taxon>
        <taxon>Trichinella</taxon>
    </lineage>
</organism>